<keyword evidence="11" id="KW-1185">Reference proteome</keyword>
<dbReference type="InterPro" id="IPR036890">
    <property type="entry name" value="HATPase_C_sf"/>
</dbReference>
<dbReference type="SUPFAM" id="SSF47384">
    <property type="entry name" value="Homodimeric domain of signal transducing histidine kinase"/>
    <property type="match status" value="1"/>
</dbReference>
<keyword evidence="8" id="KW-0812">Transmembrane</keyword>
<reference evidence="11" key="1">
    <citation type="submission" date="2023-07" db="EMBL/GenBank/DDBJ databases">
        <title>Description of three actinobacteria isolated from air of manufacturing shop in a pharmaceutical factory.</title>
        <authorList>
            <person name="Zhang D.-F."/>
        </authorList>
    </citation>
    <scope>NUCLEOTIDE SEQUENCE [LARGE SCALE GENOMIC DNA]</scope>
    <source>
        <strain evidence="11">CCTCC AB 2011122</strain>
    </source>
</reference>
<dbReference type="PROSITE" id="PS50109">
    <property type="entry name" value="HIS_KIN"/>
    <property type="match status" value="1"/>
</dbReference>
<dbReference type="Pfam" id="PF02518">
    <property type="entry name" value="HATPase_c"/>
    <property type="match status" value="1"/>
</dbReference>
<sequence length="382" mass="39500">MTASDLLLVIALSAAIAAVVGAAAWLVLRSIARAPIVVHLVTVVVAAVAAVVAGVLIAAQAMYLSEYDARVTIAIALTSGTVAVITAMILGSRISRSARELRSVAEDLGRDVPVTDRPLPVREFRDVLDQLAASDARLRAARDAITRQEQARSELVTRIAHDLRVPLAGIRAQAEALQDGLAADPDRYLARITAQVDRVDALVSDLFAVSQIDAGTLAPRRQRVSLADLASDAAADLRSLADAAGIRLEVTASDAAVVDADPGQLARAVANVLANAIQHVPAGGHVDVSVRTDGERVRVTVDDDGPGFGDGETASAFEAGWRGSTARSPHRLDVTGGAGLGLAITRGIARAHGGDATAENRPEGGARVLFELPAPPADAARS</sequence>
<keyword evidence="8" id="KW-1133">Transmembrane helix</keyword>
<evidence type="ECO:0000256" key="1">
    <source>
        <dbReference type="ARBA" id="ARBA00000085"/>
    </source>
</evidence>
<dbReference type="InterPro" id="IPR050736">
    <property type="entry name" value="Sensor_HK_Regulatory"/>
</dbReference>
<protein>
    <recommendedName>
        <fullName evidence="3">histidine kinase</fullName>
        <ecNumber evidence="3">2.7.13.3</ecNumber>
    </recommendedName>
</protein>
<evidence type="ECO:0000313" key="10">
    <source>
        <dbReference type="EMBL" id="MDR5690660.1"/>
    </source>
</evidence>
<comment type="caution">
    <text evidence="10">The sequence shown here is derived from an EMBL/GenBank/DDBJ whole genome shotgun (WGS) entry which is preliminary data.</text>
</comment>
<dbReference type="InterPro" id="IPR003594">
    <property type="entry name" value="HATPase_dom"/>
</dbReference>
<evidence type="ECO:0000256" key="5">
    <source>
        <dbReference type="ARBA" id="ARBA00022679"/>
    </source>
</evidence>
<evidence type="ECO:0000313" key="11">
    <source>
        <dbReference type="Proteomes" id="UP001260072"/>
    </source>
</evidence>
<dbReference type="CDD" id="cd00082">
    <property type="entry name" value="HisKA"/>
    <property type="match status" value="1"/>
</dbReference>
<keyword evidence="8" id="KW-0472">Membrane</keyword>
<comment type="subcellular location">
    <subcellularLocation>
        <location evidence="2">Cell membrane</location>
    </subcellularLocation>
</comment>
<dbReference type="Gene3D" id="1.10.287.130">
    <property type="match status" value="1"/>
</dbReference>
<evidence type="ECO:0000256" key="6">
    <source>
        <dbReference type="ARBA" id="ARBA00022777"/>
    </source>
</evidence>
<dbReference type="Proteomes" id="UP001260072">
    <property type="component" value="Unassembled WGS sequence"/>
</dbReference>
<dbReference type="GO" id="GO:0016301">
    <property type="term" value="F:kinase activity"/>
    <property type="evidence" value="ECO:0007669"/>
    <property type="project" value="UniProtKB-KW"/>
</dbReference>
<feature type="domain" description="Histidine kinase" evidence="9">
    <location>
        <begin position="158"/>
        <end position="376"/>
    </location>
</feature>
<evidence type="ECO:0000256" key="3">
    <source>
        <dbReference type="ARBA" id="ARBA00012438"/>
    </source>
</evidence>
<dbReference type="SMART" id="SM00387">
    <property type="entry name" value="HATPase_c"/>
    <property type="match status" value="1"/>
</dbReference>
<keyword evidence="5" id="KW-0808">Transferase</keyword>
<dbReference type="InterPro" id="IPR003661">
    <property type="entry name" value="HisK_dim/P_dom"/>
</dbReference>
<dbReference type="InterPro" id="IPR036097">
    <property type="entry name" value="HisK_dim/P_sf"/>
</dbReference>
<dbReference type="EC" id="2.7.13.3" evidence="3"/>
<feature type="transmembrane region" description="Helical" evidence="8">
    <location>
        <begin position="40"/>
        <end position="63"/>
    </location>
</feature>
<dbReference type="PANTHER" id="PTHR43711">
    <property type="entry name" value="TWO-COMPONENT HISTIDINE KINASE"/>
    <property type="match status" value="1"/>
</dbReference>
<dbReference type="CDD" id="cd00075">
    <property type="entry name" value="HATPase"/>
    <property type="match status" value="1"/>
</dbReference>
<dbReference type="RefSeq" id="WP_310519388.1">
    <property type="nucleotide sequence ID" value="NZ_BAABBS010000001.1"/>
</dbReference>
<dbReference type="SMART" id="SM00388">
    <property type="entry name" value="HisKA"/>
    <property type="match status" value="1"/>
</dbReference>
<feature type="transmembrane region" description="Helical" evidence="8">
    <location>
        <begin position="69"/>
        <end position="90"/>
    </location>
</feature>
<dbReference type="Gene3D" id="3.30.565.10">
    <property type="entry name" value="Histidine kinase-like ATPase, C-terminal domain"/>
    <property type="match status" value="1"/>
</dbReference>
<dbReference type="InterPro" id="IPR005467">
    <property type="entry name" value="His_kinase_dom"/>
</dbReference>
<evidence type="ECO:0000259" key="9">
    <source>
        <dbReference type="PROSITE" id="PS50109"/>
    </source>
</evidence>
<keyword evidence="4" id="KW-0597">Phosphoprotein</keyword>
<evidence type="ECO:0000256" key="8">
    <source>
        <dbReference type="SAM" id="Phobius"/>
    </source>
</evidence>
<evidence type="ECO:0000256" key="4">
    <source>
        <dbReference type="ARBA" id="ARBA00022553"/>
    </source>
</evidence>
<dbReference type="Pfam" id="PF00512">
    <property type="entry name" value="HisKA"/>
    <property type="match status" value="1"/>
</dbReference>
<comment type="catalytic activity">
    <reaction evidence="1">
        <text>ATP + protein L-histidine = ADP + protein N-phospho-L-histidine.</text>
        <dbReference type="EC" id="2.7.13.3"/>
    </reaction>
</comment>
<keyword evidence="6 10" id="KW-0418">Kinase</keyword>
<dbReference type="SUPFAM" id="SSF55874">
    <property type="entry name" value="ATPase domain of HSP90 chaperone/DNA topoisomerase II/histidine kinase"/>
    <property type="match status" value="1"/>
</dbReference>
<evidence type="ECO:0000256" key="2">
    <source>
        <dbReference type="ARBA" id="ARBA00004236"/>
    </source>
</evidence>
<dbReference type="PANTHER" id="PTHR43711:SF1">
    <property type="entry name" value="HISTIDINE KINASE 1"/>
    <property type="match status" value="1"/>
</dbReference>
<gene>
    <name evidence="10" type="ORF">RH861_01135</name>
</gene>
<dbReference type="InterPro" id="IPR004358">
    <property type="entry name" value="Sig_transdc_His_kin-like_C"/>
</dbReference>
<organism evidence="10 11">
    <name type="scientific">Agromyces indicus</name>
    <dbReference type="NCBI Taxonomy" id="758919"/>
    <lineage>
        <taxon>Bacteria</taxon>
        <taxon>Bacillati</taxon>
        <taxon>Actinomycetota</taxon>
        <taxon>Actinomycetes</taxon>
        <taxon>Micrococcales</taxon>
        <taxon>Microbacteriaceae</taxon>
        <taxon>Agromyces</taxon>
    </lineage>
</organism>
<dbReference type="EMBL" id="JAVKGS010000001">
    <property type="protein sequence ID" value="MDR5690660.1"/>
    <property type="molecule type" value="Genomic_DNA"/>
</dbReference>
<dbReference type="PRINTS" id="PR00344">
    <property type="entry name" value="BCTRLSENSOR"/>
</dbReference>
<feature type="transmembrane region" description="Helical" evidence="8">
    <location>
        <begin position="6"/>
        <end position="28"/>
    </location>
</feature>
<accession>A0ABU1FH91</accession>
<keyword evidence="7" id="KW-0902">Two-component regulatory system</keyword>
<name>A0ABU1FH91_9MICO</name>
<proteinExistence type="predicted"/>
<evidence type="ECO:0000256" key="7">
    <source>
        <dbReference type="ARBA" id="ARBA00023012"/>
    </source>
</evidence>